<dbReference type="Proteomes" id="UP001060085">
    <property type="component" value="Linkage Group LG07"/>
</dbReference>
<reference evidence="2" key="1">
    <citation type="journal article" date="2023" name="Nat. Plants">
        <title>Single-cell RNA sequencing provides a high-resolution roadmap for understanding the multicellular compartmentation of specialized metabolism.</title>
        <authorList>
            <person name="Sun S."/>
            <person name="Shen X."/>
            <person name="Li Y."/>
            <person name="Li Y."/>
            <person name="Wang S."/>
            <person name="Li R."/>
            <person name="Zhang H."/>
            <person name="Shen G."/>
            <person name="Guo B."/>
            <person name="Wei J."/>
            <person name="Xu J."/>
            <person name="St-Pierre B."/>
            <person name="Chen S."/>
            <person name="Sun C."/>
        </authorList>
    </citation>
    <scope>NUCLEOTIDE SEQUENCE [LARGE SCALE GENOMIC DNA]</scope>
</reference>
<evidence type="ECO:0000313" key="2">
    <source>
        <dbReference type="Proteomes" id="UP001060085"/>
    </source>
</evidence>
<proteinExistence type="predicted"/>
<organism evidence="1 2">
    <name type="scientific">Catharanthus roseus</name>
    <name type="common">Madagascar periwinkle</name>
    <name type="synonym">Vinca rosea</name>
    <dbReference type="NCBI Taxonomy" id="4058"/>
    <lineage>
        <taxon>Eukaryota</taxon>
        <taxon>Viridiplantae</taxon>
        <taxon>Streptophyta</taxon>
        <taxon>Embryophyta</taxon>
        <taxon>Tracheophyta</taxon>
        <taxon>Spermatophyta</taxon>
        <taxon>Magnoliopsida</taxon>
        <taxon>eudicotyledons</taxon>
        <taxon>Gunneridae</taxon>
        <taxon>Pentapetalae</taxon>
        <taxon>asterids</taxon>
        <taxon>lamiids</taxon>
        <taxon>Gentianales</taxon>
        <taxon>Apocynaceae</taxon>
        <taxon>Rauvolfioideae</taxon>
        <taxon>Vinceae</taxon>
        <taxon>Catharanthinae</taxon>
        <taxon>Catharanthus</taxon>
    </lineage>
</organism>
<sequence>MVKAVVGEESQLKLAEDRLSQAAVPSEVGLLIGKLSKNLDRGFVFDLIPTPQNDASEPASSVVESVKDDNKKKGTKGKAQLDSSVLFIDKDWVAEHARQVSRMLPGGMNVVGVYIWVSESMFKNSTLILCQTVKAVSEAAPVLETDSDERLLIHISYSPRRWVCRNCSLASNITTSSLRPCDFKMGKVLTSLQAFRCLYNFDLRLPICLEKGLRFGKLSDIVRRGLSIHAKMLKGAKGLISGRLVTEDEQSAPDRLHEVEFLLPFLQDKYLEACSEKEVVGLLVFSGSVCSFSYLNPKEPISQAFDDIKEDIIMSLQSRLDIMCDEADQESESIIESDEVASHHRSSEKHIPEFDLQLQRKYCSLPFPRRVFAPWLGSTYICDYIQPSETIEVLKEHCIELMSMEAPKDASTILEPEFENPMLIASITKSFWDIAGRLSVESNPENSVSKNKEKARSQGTEQKASCSPDLNVIMAILVLIISIVLGLALFFFRS</sequence>
<dbReference type="EMBL" id="CM044707">
    <property type="protein sequence ID" value="KAI5655081.1"/>
    <property type="molecule type" value="Genomic_DNA"/>
</dbReference>
<evidence type="ECO:0000313" key="1">
    <source>
        <dbReference type="EMBL" id="KAI5655081.1"/>
    </source>
</evidence>
<gene>
    <name evidence="1" type="ORF">M9H77_32268</name>
</gene>
<comment type="caution">
    <text evidence="1">The sequence shown here is derived from an EMBL/GenBank/DDBJ whole genome shotgun (WGS) entry which is preliminary data.</text>
</comment>
<name>A0ACC0A6C3_CATRO</name>
<accession>A0ACC0A6C3</accession>
<keyword evidence="2" id="KW-1185">Reference proteome</keyword>
<protein>
    <submittedName>
        <fullName evidence="1">Uncharacterized protein</fullName>
    </submittedName>
</protein>